<reference evidence="1 2" key="1">
    <citation type="submission" date="2015-02" db="EMBL/GenBank/DDBJ databases">
        <title>Draft genome sequences of ten Microbacterium spp. with emphasis on heavy metal contaminated environments.</title>
        <authorList>
            <person name="Corretto E."/>
        </authorList>
    </citation>
    <scope>NUCLEOTIDE SEQUENCE [LARGE SCALE GENOMIC DNA]</scope>
    <source>
        <strain evidence="1 2">DSM 8608</strain>
    </source>
</reference>
<dbReference type="InterPro" id="IPR008210">
    <property type="entry name" value="PEP_carboxykinase_N"/>
</dbReference>
<dbReference type="GO" id="GO:0004611">
    <property type="term" value="F:phosphoenolpyruvate carboxykinase activity"/>
    <property type="evidence" value="ECO:0007669"/>
    <property type="project" value="InterPro"/>
</dbReference>
<comment type="caution">
    <text evidence="1">The sequence shown here is derived from an EMBL/GenBank/DDBJ whole genome shotgun (WGS) entry which is preliminary data.</text>
</comment>
<dbReference type="GO" id="GO:0006094">
    <property type="term" value="P:gluconeogenesis"/>
    <property type="evidence" value="ECO:0007669"/>
    <property type="project" value="InterPro"/>
</dbReference>
<organism evidence="1 2">
    <name type="scientific">Microbacterium trichothecenolyticum</name>
    <name type="common">Aureobacterium trichothecenolyticum</name>
    <dbReference type="NCBI Taxonomy" id="69370"/>
    <lineage>
        <taxon>Bacteria</taxon>
        <taxon>Bacillati</taxon>
        <taxon>Actinomycetota</taxon>
        <taxon>Actinomycetes</taxon>
        <taxon>Micrococcales</taxon>
        <taxon>Microbacteriaceae</taxon>
        <taxon>Microbacterium</taxon>
    </lineage>
</organism>
<proteinExistence type="predicted"/>
<dbReference type="RefSeq" id="WP_045302845.1">
    <property type="nucleotide sequence ID" value="NZ_JYJA01000041.1"/>
</dbReference>
<dbReference type="AlphaFoldDB" id="A0A0M2H5V1"/>
<dbReference type="OrthoDB" id="5077432at2"/>
<dbReference type="GO" id="GO:0017076">
    <property type="term" value="F:purine nucleotide binding"/>
    <property type="evidence" value="ECO:0007669"/>
    <property type="project" value="InterPro"/>
</dbReference>
<keyword evidence="2" id="KW-1185">Reference proteome</keyword>
<dbReference type="Proteomes" id="UP000034098">
    <property type="component" value="Unassembled WGS sequence"/>
</dbReference>
<evidence type="ECO:0000313" key="1">
    <source>
        <dbReference type="EMBL" id="KJL39910.1"/>
    </source>
</evidence>
<dbReference type="PATRIC" id="fig|69370.6.peg.4180"/>
<dbReference type="SUPFAM" id="SSF68923">
    <property type="entry name" value="PEP carboxykinase N-terminal domain"/>
    <property type="match status" value="1"/>
</dbReference>
<sequence>MASRVWLRSRNRVTVAQMCGEDAVMGQAAGRVLRSVRTVAAQHVDTGNYMRKLGTVKVPGEKGTGRSVMDRLVVADDPAAASIEWGHFTTRITRAEGSRRVTTGPLTWVPGKHIMAKGLARVKSLD</sequence>
<evidence type="ECO:0000313" key="2">
    <source>
        <dbReference type="Proteomes" id="UP000034098"/>
    </source>
</evidence>
<accession>A0A0M2H5V1</accession>
<protein>
    <submittedName>
        <fullName evidence="1">Uncharacterized protein</fullName>
    </submittedName>
</protein>
<name>A0A0M2H5V1_MICTR</name>
<dbReference type="EMBL" id="JYJA01000041">
    <property type="protein sequence ID" value="KJL39910.1"/>
    <property type="molecule type" value="Genomic_DNA"/>
</dbReference>
<gene>
    <name evidence="1" type="ORF">RS82_04123</name>
</gene>